<accession>A0A3B1DKR8</accession>
<protein>
    <submittedName>
        <fullName evidence="1">Uncharacterized protein</fullName>
    </submittedName>
</protein>
<reference evidence="1" key="1">
    <citation type="submission" date="2018-06" db="EMBL/GenBank/DDBJ databases">
        <authorList>
            <person name="Zhirakovskaya E."/>
        </authorList>
    </citation>
    <scope>NUCLEOTIDE SEQUENCE</scope>
</reference>
<organism evidence="1">
    <name type="scientific">hydrothermal vent metagenome</name>
    <dbReference type="NCBI Taxonomy" id="652676"/>
    <lineage>
        <taxon>unclassified sequences</taxon>
        <taxon>metagenomes</taxon>
        <taxon>ecological metagenomes</taxon>
    </lineage>
</organism>
<evidence type="ECO:0000313" key="1">
    <source>
        <dbReference type="EMBL" id="VAX39501.1"/>
    </source>
</evidence>
<dbReference type="EMBL" id="UOGK01000251">
    <property type="protein sequence ID" value="VAX39501.1"/>
    <property type="molecule type" value="Genomic_DNA"/>
</dbReference>
<gene>
    <name evidence="1" type="ORF">MNBD_PLANCTO03-2093</name>
</gene>
<name>A0A3B1DKR8_9ZZZZ</name>
<sequence length="69" mass="6845">MSLGRVPGANQLPKGSDLKAHMTLAGSLLAALFLTTGCGGGEDGTETVSDNSAMVAAGKADFTRICSAC</sequence>
<proteinExistence type="predicted"/>
<feature type="non-terminal residue" evidence="1">
    <location>
        <position position="69"/>
    </location>
</feature>
<dbReference type="AlphaFoldDB" id="A0A3B1DKR8"/>